<dbReference type="InterPro" id="IPR007262">
    <property type="entry name" value="Vps55/LEPROT"/>
</dbReference>
<dbReference type="AlphaFoldDB" id="A0A8H3TZ43"/>
<dbReference type="EMBL" id="BLZA01000049">
    <property type="protein sequence ID" value="GHJ89870.1"/>
    <property type="molecule type" value="Genomic_DNA"/>
</dbReference>
<dbReference type="PANTHER" id="PTHR12050:SF0">
    <property type="entry name" value="RH04491P"/>
    <property type="match status" value="1"/>
</dbReference>
<evidence type="ECO:0000256" key="5">
    <source>
        <dbReference type="ARBA" id="ARBA00023136"/>
    </source>
</evidence>
<dbReference type="PROSITE" id="PS51257">
    <property type="entry name" value="PROKAR_LIPOPROTEIN"/>
    <property type="match status" value="1"/>
</dbReference>
<comment type="subcellular location">
    <subcellularLocation>
        <location evidence="1">Membrane</location>
        <topology evidence="1">Multi-pass membrane protein</topology>
    </subcellularLocation>
</comment>
<comment type="caution">
    <text evidence="7">The sequence shown here is derived from an EMBL/GenBank/DDBJ whole genome shotgun (WGS) entry which is preliminary data.</text>
</comment>
<evidence type="ECO:0008006" key="9">
    <source>
        <dbReference type="Google" id="ProtNLM"/>
    </source>
</evidence>
<proteinExistence type="inferred from homology"/>
<organism evidence="7 8">
    <name type="scientific">Naganishia liquefaciens</name>
    <dbReference type="NCBI Taxonomy" id="104408"/>
    <lineage>
        <taxon>Eukaryota</taxon>
        <taxon>Fungi</taxon>
        <taxon>Dikarya</taxon>
        <taxon>Basidiomycota</taxon>
        <taxon>Agaricomycotina</taxon>
        <taxon>Tremellomycetes</taxon>
        <taxon>Filobasidiales</taxon>
        <taxon>Filobasidiaceae</taxon>
        <taxon>Naganishia</taxon>
    </lineage>
</organism>
<comment type="similarity">
    <text evidence="2">Belongs to the OB-RGRP/VPS55 family.</text>
</comment>
<sequence>MPVAGLKTVIALAFVLALGFLLVILSCALWSNWLPLLVAITFVLAPVPNSICSRCAGADDISPEYNSAYTDFGHFLTGTLVVTGFAMPLIFQHAQIIEPAACWMSIAGGSLVYGTILVSVGHDKAMLAFPHTRWVSIWNWPIAA</sequence>
<dbReference type="GO" id="GO:0034424">
    <property type="term" value="C:Vps55/Vps68 complex"/>
    <property type="evidence" value="ECO:0007669"/>
    <property type="project" value="TreeGrafter"/>
</dbReference>
<evidence type="ECO:0000256" key="3">
    <source>
        <dbReference type="ARBA" id="ARBA00022692"/>
    </source>
</evidence>
<feature type="transmembrane region" description="Helical" evidence="6">
    <location>
        <begin position="9"/>
        <end position="31"/>
    </location>
</feature>
<evidence type="ECO:0000256" key="6">
    <source>
        <dbReference type="SAM" id="Phobius"/>
    </source>
</evidence>
<keyword evidence="8" id="KW-1185">Reference proteome</keyword>
<keyword evidence="4 6" id="KW-1133">Transmembrane helix</keyword>
<evidence type="ECO:0000313" key="7">
    <source>
        <dbReference type="EMBL" id="GHJ89870.1"/>
    </source>
</evidence>
<feature type="transmembrane region" description="Helical" evidence="6">
    <location>
        <begin position="72"/>
        <end position="91"/>
    </location>
</feature>
<evidence type="ECO:0000313" key="8">
    <source>
        <dbReference type="Proteomes" id="UP000620104"/>
    </source>
</evidence>
<evidence type="ECO:0000256" key="4">
    <source>
        <dbReference type="ARBA" id="ARBA00022989"/>
    </source>
</evidence>
<name>A0A8H3TZ43_9TREE</name>
<accession>A0A8H3TZ43</accession>
<keyword evidence="3 6" id="KW-0812">Transmembrane</keyword>
<dbReference type="OrthoDB" id="14246at2759"/>
<feature type="transmembrane region" description="Helical" evidence="6">
    <location>
        <begin position="100"/>
        <end position="120"/>
    </location>
</feature>
<dbReference type="Proteomes" id="UP000620104">
    <property type="component" value="Unassembled WGS sequence"/>
</dbReference>
<reference evidence="7" key="1">
    <citation type="submission" date="2020-07" db="EMBL/GenBank/DDBJ databases">
        <title>Draft Genome Sequence of a Deep-Sea Yeast, Naganishia (Cryptococcus) liquefaciens strain N6.</title>
        <authorList>
            <person name="Han Y.W."/>
            <person name="Kajitani R."/>
            <person name="Morimoto H."/>
            <person name="Parhat M."/>
            <person name="Tsubouchi H."/>
            <person name="Bakenova O."/>
            <person name="Ogata M."/>
            <person name="Argunhan B."/>
            <person name="Aoki R."/>
            <person name="Kajiwara S."/>
            <person name="Itoh T."/>
            <person name="Iwasaki H."/>
        </authorList>
    </citation>
    <scope>NUCLEOTIDE SEQUENCE</scope>
    <source>
        <strain evidence="7">N6</strain>
    </source>
</reference>
<dbReference type="PANTHER" id="PTHR12050">
    <property type="entry name" value="LEPTIN RECEPTOR-RELATED"/>
    <property type="match status" value="1"/>
</dbReference>
<keyword evidence="5 6" id="KW-0472">Membrane</keyword>
<evidence type="ECO:0000256" key="2">
    <source>
        <dbReference type="ARBA" id="ARBA00005645"/>
    </source>
</evidence>
<dbReference type="GO" id="GO:0032511">
    <property type="term" value="P:late endosome to vacuole transport via multivesicular body sorting pathway"/>
    <property type="evidence" value="ECO:0007669"/>
    <property type="project" value="TreeGrafter"/>
</dbReference>
<dbReference type="Pfam" id="PF04133">
    <property type="entry name" value="Vps55"/>
    <property type="match status" value="1"/>
</dbReference>
<gene>
    <name evidence="7" type="ORF">NliqN6_6272</name>
</gene>
<evidence type="ECO:0000256" key="1">
    <source>
        <dbReference type="ARBA" id="ARBA00004141"/>
    </source>
</evidence>
<protein>
    <recommendedName>
        <fullName evidence="9">Vacuolar protein sorting 55</fullName>
    </recommendedName>
</protein>